<organism evidence="3">
    <name type="scientific">Catovirus CTV1</name>
    <dbReference type="NCBI Taxonomy" id="1977631"/>
    <lineage>
        <taxon>Viruses</taxon>
        <taxon>Varidnaviria</taxon>
        <taxon>Bamfordvirae</taxon>
        <taxon>Nucleocytoviricota</taxon>
        <taxon>Megaviricetes</taxon>
        <taxon>Imitervirales</taxon>
        <taxon>Mimiviridae</taxon>
        <taxon>Klosneuvirinae</taxon>
        <taxon>Catovirus</taxon>
    </lineage>
</organism>
<evidence type="ECO:0000313" key="3">
    <source>
        <dbReference type="EMBL" id="ARF08004.1"/>
    </source>
</evidence>
<feature type="compositionally biased region" description="Basic and acidic residues" evidence="1">
    <location>
        <begin position="274"/>
        <end position="299"/>
    </location>
</feature>
<dbReference type="InterPro" id="IPR014819">
    <property type="entry name" value="PriCT_2"/>
</dbReference>
<accession>A0A1V0S8H3</accession>
<dbReference type="Pfam" id="PF08707">
    <property type="entry name" value="PriCT_2"/>
    <property type="match status" value="1"/>
</dbReference>
<name>A0A1V0S8H3_9VIRU</name>
<feature type="region of interest" description="Disordered" evidence="1">
    <location>
        <begin position="274"/>
        <end position="314"/>
    </location>
</feature>
<feature type="compositionally biased region" description="Low complexity" evidence="1">
    <location>
        <begin position="300"/>
        <end position="314"/>
    </location>
</feature>
<sequence length="567" mass="67605">MKRSILLSSEKKIINANVKYCRNDVQHNVKIGINVIDKKYDSKTKTYIENTVCHRFTGFDNYQLLFEYMQNLDNQDRCCFEIIHDNCKPYLDVEYVPQEQPQIDPSIIKNIVNDIIKIFEIDYKLKLSEQDIIACNAHKYNDNNQIIKYSWHIIISPLTYNCVYQNNNFNNENCAADLIFRLCQINEKYIEVIDRSVYSKFREMRMFLCNKVPTESRILKWNDYDIKKMDFKTYSRSFINYIDSNLEIVSIETPYRPNPDTFFKTKKETVQIEEKKKQFEKNKSAKLKQIQDRDSKINKENNNNNNKSTDNNNKISNKYKYVEEIVDNIADYRSDKYDQWIRIKWALKNQSVIDNDDYFNIFDSFSKKSNKYDKDEVIEEWNNQMYKSGGVTLGTLIMMLKEDNIEALKYIHNKYELANPRKIIEEFYNPDITKYFKHIIKYEDAMTQDFVVNEGQKGCVVGMEMSMGKTNTLFKQVRGHNNSFLTKKIKNMPDKTFLNYDKIYHRILVISHRRSIAAKFFGDLEALNFELYFDYKNKTIIEANRLIIQLDSLHKVDLVTPTLNMME</sequence>
<gene>
    <name evidence="3" type="ORF">Catovirus_1_54</name>
</gene>
<proteinExistence type="predicted"/>
<evidence type="ECO:0000259" key="2">
    <source>
        <dbReference type="Pfam" id="PF08707"/>
    </source>
</evidence>
<protein>
    <recommendedName>
        <fullName evidence="2">Primase C-terminal 2 domain-containing protein</fullName>
    </recommendedName>
</protein>
<evidence type="ECO:0000256" key="1">
    <source>
        <dbReference type="SAM" id="MobiDB-lite"/>
    </source>
</evidence>
<reference evidence="3" key="1">
    <citation type="journal article" date="2017" name="Science">
        <title>Giant viruses with an expanded complement of translation system components.</title>
        <authorList>
            <person name="Schulz F."/>
            <person name="Yutin N."/>
            <person name="Ivanova N.N."/>
            <person name="Ortega D.R."/>
            <person name="Lee T.K."/>
            <person name="Vierheilig J."/>
            <person name="Daims H."/>
            <person name="Horn M."/>
            <person name="Wagner M."/>
            <person name="Jensen G.J."/>
            <person name="Kyrpides N.C."/>
            <person name="Koonin E.V."/>
            <person name="Woyke T."/>
        </authorList>
    </citation>
    <scope>NUCLEOTIDE SEQUENCE</scope>
    <source>
        <strain evidence="3">CTV1</strain>
    </source>
</reference>
<feature type="domain" description="Primase C-terminal 2" evidence="2">
    <location>
        <begin position="324"/>
        <end position="398"/>
    </location>
</feature>
<dbReference type="EMBL" id="KY684083">
    <property type="protein sequence ID" value="ARF08004.1"/>
    <property type="molecule type" value="Genomic_DNA"/>
</dbReference>
<dbReference type="GO" id="GO:0016817">
    <property type="term" value="F:hydrolase activity, acting on acid anhydrides"/>
    <property type="evidence" value="ECO:0007669"/>
    <property type="project" value="InterPro"/>
</dbReference>